<keyword evidence="6" id="KW-1185">Reference proteome</keyword>
<keyword evidence="3" id="KW-0175">Coiled coil</keyword>
<comment type="caution">
    <text evidence="5">The sequence shown here is derived from an EMBL/GenBank/DDBJ whole genome shotgun (WGS) entry which is preliminary data.</text>
</comment>
<dbReference type="Gene3D" id="3.10.100.10">
    <property type="entry name" value="Mannose-Binding Protein A, subunit A"/>
    <property type="match status" value="1"/>
</dbReference>
<dbReference type="PANTHER" id="PTHR22803">
    <property type="entry name" value="MANNOSE, PHOSPHOLIPASE, LECTIN RECEPTOR RELATED"/>
    <property type="match status" value="1"/>
</dbReference>
<dbReference type="SUPFAM" id="SSF90257">
    <property type="entry name" value="Myosin rod fragments"/>
    <property type="match status" value="1"/>
</dbReference>
<evidence type="ECO:0000313" key="5">
    <source>
        <dbReference type="EMBL" id="KAG7313945.1"/>
    </source>
</evidence>
<dbReference type="InterPro" id="IPR050111">
    <property type="entry name" value="C-type_lectin/snaclec_domain"/>
</dbReference>
<accession>A0A9D3N1X7</accession>
<evidence type="ECO:0000256" key="3">
    <source>
        <dbReference type="SAM" id="Coils"/>
    </source>
</evidence>
<dbReference type="Pfam" id="PF00059">
    <property type="entry name" value="Lectin_C"/>
    <property type="match status" value="1"/>
</dbReference>
<dbReference type="InterPro" id="IPR016187">
    <property type="entry name" value="CTDL_fold"/>
</dbReference>
<keyword evidence="2" id="KW-1015">Disulfide bond</keyword>
<evidence type="ECO:0000256" key="2">
    <source>
        <dbReference type="ARBA" id="ARBA00023157"/>
    </source>
</evidence>
<protein>
    <recommendedName>
        <fullName evidence="4">C-type lectin domain-containing protein</fullName>
    </recommendedName>
</protein>
<evidence type="ECO:0000259" key="4">
    <source>
        <dbReference type="PROSITE" id="PS50041"/>
    </source>
</evidence>
<dbReference type="Proteomes" id="UP000824219">
    <property type="component" value="Linkage Group LG29"/>
</dbReference>
<gene>
    <name evidence="5" type="ORF">KOW79_022441</name>
</gene>
<organism evidence="5 6">
    <name type="scientific">Hemibagrus wyckioides</name>
    <dbReference type="NCBI Taxonomy" id="337641"/>
    <lineage>
        <taxon>Eukaryota</taxon>
        <taxon>Metazoa</taxon>
        <taxon>Chordata</taxon>
        <taxon>Craniata</taxon>
        <taxon>Vertebrata</taxon>
        <taxon>Euteleostomi</taxon>
        <taxon>Actinopterygii</taxon>
        <taxon>Neopterygii</taxon>
        <taxon>Teleostei</taxon>
        <taxon>Ostariophysi</taxon>
        <taxon>Siluriformes</taxon>
        <taxon>Bagridae</taxon>
        <taxon>Hemibagrus</taxon>
    </lineage>
</organism>
<evidence type="ECO:0000256" key="1">
    <source>
        <dbReference type="ARBA" id="ARBA00022734"/>
    </source>
</evidence>
<dbReference type="PROSITE" id="PS00615">
    <property type="entry name" value="C_TYPE_LECTIN_1"/>
    <property type="match status" value="1"/>
</dbReference>
<evidence type="ECO:0000313" key="6">
    <source>
        <dbReference type="Proteomes" id="UP000824219"/>
    </source>
</evidence>
<reference evidence="5 6" key="1">
    <citation type="submission" date="2021-06" db="EMBL/GenBank/DDBJ databases">
        <title>Chromosome-level genome assembly of the red-tail catfish (Hemibagrus wyckioides).</title>
        <authorList>
            <person name="Shao F."/>
        </authorList>
    </citation>
    <scope>NUCLEOTIDE SEQUENCE [LARGE SCALE GENOMIC DNA]</scope>
    <source>
        <strain evidence="5">EC202008001</strain>
        <tissue evidence="5">Blood</tissue>
    </source>
</reference>
<dbReference type="SMART" id="SM00034">
    <property type="entry name" value="CLECT"/>
    <property type="match status" value="1"/>
</dbReference>
<sequence length="273" mass="31380">MSESTSVYVNYPEQGGQRIQTVAECVAASRITNTQRIRQTPRRGLNAEQGTINSLTTFALLIVTIVLSVKFNNLKSENKQLQTSLKNVTRARDQLQTSYNNLTRERDQLQTSYSNLTRERDQLQTSYRNLTRERDQLQKKLAETDAQAKLGWRYFNSSFYYLSTSMKTWNESSQDCINRGANLVIINSREEEEFISLQLGSSRAWTGLNDRENEGVWKWVDGTPLTTAFWAVGEPNNFLDEDCAEILGGLEKKGWNDSPCSTKYYWICEKSVF</sequence>
<dbReference type="OrthoDB" id="8950604at2759"/>
<dbReference type="SUPFAM" id="SSF56436">
    <property type="entry name" value="C-type lectin-like"/>
    <property type="match status" value="1"/>
</dbReference>
<proteinExistence type="predicted"/>
<dbReference type="InterPro" id="IPR018378">
    <property type="entry name" value="C-type_lectin_CS"/>
</dbReference>
<dbReference type="Gene3D" id="1.20.5.400">
    <property type="match status" value="2"/>
</dbReference>
<dbReference type="InterPro" id="IPR016186">
    <property type="entry name" value="C-type_lectin-like/link_sf"/>
</dbReference>
<dbReference type="PROSITE" id="PS50041">
    <property type="entry name" value="C_TYPE_LECTIN_2"/>
    <property type="match status" value="1"/>
</dbReference>
<dbReference type="CDD" id="cd03590">
    <property type="entry name" value="CLECT_DC-SIGN_like"/>
    <property type="match status" value="1"/>
</dbReference>
<name>A0A9D3N1X7_9TELE</name>
<feature type="domain" description="C-type lectin" evidence="4">
    <location>
        <begin position="155"/>
        <end position="269"/>
    </location>
</feature>
<dbReference type="InterPro" id="IPR033989">
    <property type="entry name" value="CD209-like_CTLD"/>
</dbReference>
<dbReference type="AlphaFoldDB" id="A0A9D3N1X7"/>
<dbReference type="GO" id="GO:0030246">
    <property type="term" value="F:carbohydrate binding"/>
    <property type="evidence" value="ECO:0007669"/>
    <property type="project" value="UniProtKB-KW"/>
</dbReference>
<feature type="coiled-coil region" evidence="3">
    <location>
        <begin position="71"/>
        <end position="147"/>
    </location>
</feature>
<dbReference type="EMBL" id="JAHKSW010000029">
    <property type="protein sequence ID" value="KAG7313945.1"/>
    <property type="molecule type" value="Genomic_DNA"/>
</dbReference>
<dbReference type="InterPro" id="IPR001304">
    <property type="entry name" value="C-type_lectin-like"/>
</dbReference>
<keyword evidence="1" id="KW-0430">Lectin</keyword>